<name>A0A103E6R7_9BURK</name>
<evidence type="ECO:0000313" key="2">
    <source>
        <dbReference type="Proteomes" id="UP000062788"/>
    </source>
</evidence>
<dbReference type="EMBL" id="LOWA01000014">
    <property type="protein sequence ID" value="KVE29353.1"/>
    <property type="molecule type" value="Genomic_DNA"/>
</dbReference>
<gene>
    <name evidence="1" type="ORF">WS67_05745</name>
</gene>
<keyword evidence="2" id="KW-1185">Reference proteome</keyword>
<dbReference type="AlphaFoldDB" id="A0A103E6R7"/>
<dbReference type="Proteomes" id="UP000062788">
    <property type="component" value="Unassembled WGS sequence"/>
</dbReference>
<accession>A0A103E6R7</accession>
<organism evidence="1 2">
    <name type="scientific">Burkholderia singularis</name>
    <dbReference type="NCBI Taxonomy" id="1503053"/>
    <lineage>
        <taxon>Bacteria</taxon>
        <taxon>Pseudomonadati</taxon>
        <taxon>Pseudomonadota</taxon>
        <taxon>Betaproteobacteria</taxon>
        <taxon>Burkholderiales</taxon>
        <taxon>Burkholderiaceae</taxon>
        <taxon>Burkholderia</taxon>
        <taxon>pseudomallei group</taxon>
    </lineage>
</organism>
<sequence length="89" mass="9962">MLIRLPYDQGNPAYHRNACRSRCAAATRGPAGRARGPDVTGLWRRIHDPQWVQSSIGGLLEAEGFHRRLCAIAAAQAWLNRMRAPETRI</sequence>
<proteinExistence type="predicted"/>
<reference evidence="1 2" key="1">
    <citation type="submission" date="2015-11" db="EMBL/GenBank/DDBJ databases">
        <title>Expanding the genomic diversity of Burkholderia species for the development of highly accurate diagnostics.</title>
        <authorList>
            <person name="Sahl J."/>
            <person name="Keim P."/>
            <person name="Wagner D."/>
        </authorList>
    </citation>
    <scope>NUCLEOTIDE SEQUENCE [LARGE SCALE GENOMIC DNA]</scope>
    <source>
        <strain evidence="1 2">TSV85</strain>
    </source>
</reference>
<protein>
    <submittedName>
        <fullName evidence="1">Uncharacterized protein</fullName>
    </submittedName>
</protein>
<evidence type="ECO:0000313" key="1">
    <source>
        <dbReference type="EMBL" id="KVE29353.1"/>
    </source>
</evidence>
<comment type="caution">
    <text evidence="1">The sequence shown here is derived from an EMBL/GenBank/DDBJ whole genome shotgun (WGS) entry which is preliminary data.</text>
</comment>